<dbReference type="AlphaFoldDB" id="A0AAD6R6S7"/>
<gene>
    <name evidence="1" type="ORF">NC653_008502</name>
</gene>
<dbReference type="EMBL" id="JAQIZT010000003">
    <property type="protein sequence ID" value="KAJ7003284.1"/>
    <property type="molecule type" value="Genomic_DNA"/>
</dbReference>
<evidence type="ECO:0000313" key="1">
    <source>
        <dbReference type="EMBL" id="KAJ7003284.1"/>
    </source>
</evidence>
<organism evidence="1 2">
    <name type="scientific">Populus alba x Populus x berolinensis</name>
    <dbReference type="NCBI Taxonomy" id="444605"/>
    <lineage>
        <taxon>Eukaryota</taxon>
        <taxon>Viridiplantae</taxon>
        <taxon>Streptophyta</taxon>
        <taxon>Embryophyta</taxon>
        <taxon>Tracheophyta</taxon>
        <taxon>Spermatophyta</taxon>
        <taxon>Magnoliopsida</taxon>
        <taxon>eudicotyledons</taxon>
        <taxon>Gunneridae</taxon>
        <taxon>Pentapetalae</taxon>
        <taxon>rosids</taxon>
        <taxon>fabids</taxon>
        <taxon>Malpighiales</taxon>
        <taxon>Salicaceae</taxon>
        <taxon>Saliceae</taxon>
        <taxon>Populus</taxon>
    </lineage>
</organism>
<keyword evidence="2" id="KW-1185">Reference proteome</keyword>
<name>A0AAD6R6S7_9ROSI</name>
<reference evidence="1" key="1">
    <citation type="journal article" date="2023" name="Mol. Ecol. Resour.">
        <title>Chromosome-level genome assembly of a triploid poplar Populus alba 'Berolinensis'.</title>
        <authorList>
            <person name="Chen S."/>
            <person name="Yu Y."/>
            <person name="Wang X."/>
            <person name="Wang S."/>
            <person name="Zhang T."/>
            <person name="Zhou Y."/>
            <person name="He R."/>
            <person name="Meng N."/>
            <person name="Wang Y."/>
            <person name="Liu W."/>
            <person name="Liu Z."/>
            <person name="Liu J."/>
            <person name="Guo Q."/>
            <person name="Huang H."/>
            <person name="Sederoff R.R."/>
            <person name="Wang G."/>
            <person name="Qu G."/>
            <person name="Chen S."/>
        </authorList>
    </citation>
    <scope>NUCLEOTIDE SEQUENCE</scope>
    <source>
        <strain evidence="1">SC-2020</strain>
    </source>
</reference>
<sequence>MFCLLFMYLRHKFAVLNQGMHQMSIHNFDDLLEAKTIRRIQFPFHFNIKQPAINLC</sequence>
<proteinExistence type="predicted"/>
<dbReference type="Proteomes" id="UP001164929">
    <property type="component" value="Chromosome 3"/>
</dbReference>
<accession>A0AAD6R6S7</accession>
<protein>
    <submittedName>
        <fullName evidence="1">Uncharacterized protein</fullName>
    </submittedName>
</protein>
<comment type="caution">
    <text evidence="1">The sequence shown here is derived from an EMBL/GenBank/DDBJ whole genome shotgun (WGS) entry which is preliminary data.</text>
</comment>
<evidence type="ECO:0000313" key="2">
    <source>
        <dbReference type="Proteomes" id="UP001164929"/>
    </source>
</evidence>